<dbReference type="SUPFAM" id="SSF51905">
    <property type="entry name" value="FAD/NAD(P)-binding domain"/>
    <property type="match status" value="1"/>
</dbReference>
<comment type="caution">
    <text evidence="1">The sequence shown here is derived from an EMBL/GenBank/DDBJ whole genome shotgun (WGS) entry which is preliminary data.</text>
</comment>
<dbReference type="InterPro" id="IPR036188">
    <property type="entry name" value="FAD/NAD-bd_sf"/>
</dbReference>
<evidence type="ECO:0000313" key="2">
    <source>
        <dbReference type="Proteomes" id="UP000187485"/>
    </source>
</evidence>
<sequence length="355" mass="39996">MKVAIIGAGVAGLATAYQLDKYKIPYVVFERRYQSGDPTPHVAANLEIINRPIKDIVSYFQAKHGLPLVPHRKITKILMLSPKNKAVVHGNYLGYFWLRGHLKNSLENQMLSQIKGEVRFKSPVDPEDLKHQFSHVVVASGTPQIARSYGIFHKLFDGWVIGSNVSGNFDPEELIMWIDTDYAKNGYAYLTPFNSKNASLCLVVKDISENQLDFYWKVLWQKEKLPYKIIETFTVNHIVGYLTTNQLGNIYFTGGAGGLIEPFLGFGIFYAIISGLLAAKAIKENISFNELLEPIRQAVRQSDTLRAGINKLNNDMLDYVVQLIAFGPVNFLFYHTPVDVVKILSKILKKAGLTR</sequence>
<reference evidence="2" key="1">
    <citation type="submission" date="2016-12" db="EMBL/GenBank/DDBJ databases">
        <title>Draft Genome Sequences od Carboxydothermus pertinax and islandicus, Hydrogenogenic Carboxydotrophic Bacteria.</title>
        <authorList>
            <person name="Fukuyama Y."/>
            <person name="Ohmae K."/>
            <person name="Yoneda Y."/>
            <person name="Yoshida T."/>
            <person name="Sako Y."/>
        </authorList>
    </citation>
    <scope>NUCLEOTIDE SEQUENCE [LARGE SCALE GENOMIC DNA]</scope>
    <source>
        <strain evidence="2">Ug1</strain>
    </source>
</reference>
<dbReference type="AlphaFoldDB" id="A0A1L8CXI4"/>
<dbReference type="Proteomes" id="UP000187485">
    <property type="component" value="Unassembled WGS sequence"/>
</dbReference>
<dbReference type="STRING" id="870242.cpu_21550"/>
<gene>
    <name evidence="1" type="ORF">cpu_21550</name>
</gene>
<dbReference type="Pfam" id="PF13450">
    <property type="entry name" value="NAD_binding_8"/>
    <property type="match status" value="1"/>
</dbReference>
<evidence type="ECO:0000313" key="1">
    <source>
        <dbReference type="EMBL" id="GAV23645.1"/>
    </source>
</evidence>
<evidence type="ECO:0008006" key="3">
    <source>
        <dbReference type="Google" id="ProtNLM"/>
    </source>
</evidence>
<name>A0A1L8CXI4_9THEO</name>
<dbReference type="PANTHER" id="PTHR42685:SF22">
    <property type="entry name" value="CONDITIONED MEDIUM FACTOR RECEPTOR 1"/>
    <property type="match status" value="1"/>
</dbReference>
<accession>A0A1L8CXI4</accession>
<proteinExistence type="predicted"/>
<dbReference type="RefSeq" id="WP_075860038.1">
    <property type="nucleotide sequence ID" value="NZ_BDJK01000055.1"/>
</dbReference>
<protein>
    <recommendedName>
        <fullName evidence="3">Dehydrogenase</fullName>
    </recommendedName>
</protein>
<dbReference type="InterPro" id="IPR050407">
    <property type="entry name" value="Geranylgeranyl_reductase"/>
</dbReference>
<dbReference type="OrthoDB" id="25353at2"/>
<dbReference type="EMBL" id="BDJK01000055">
    <property type="protein sequence ID" value="GAV23645.1"/>
    <property type="molecule type" value="Genomic_DNA"/>
</dbReference>
<dbReference type="Gene3D" id="3.50.50.60">
    <property type="entry name" value="FAD/NAD(P)-binding domain"/>
    <property type="match status" value="1"/>
</dbReference>
<dbReference type="PANTHER" id="PTHR42685">
    <property type="entry name" value="GERANYLGERANYL DIPHOSPHATE REDUCTASE"/>
    <property type="match status" value="1"/>
</dbReference>
<keyword evidence="2" id="KW-1185">Reference proteome</keyword>
<organism evidence="1 2">
    <name type="scientific">Carboxydothermus pertinax</name>
    <dbReference type="NCBI Taxonomy" id="870242"/>
    <lineage>
        <taxon>Bacteria</taxon>
        <taxon>Bacillati</taxon>
        <taxon>Bacillota</taxon>
        <taxon>Clostridia</taxon>
        <taxon>Thermoanaerobacterales</taxon>
        <taxon>Thermoanaerobacteraceae</taxon>
        <taxon>Carboxydothermus</taxon>
    </lineage>
</organism>